<dbReference type="Pfam" id="PF02441">
    <property type="entry name" value="Flavoprotein"/>
    <property type="match status" value="1"/>
</dbReference>
<keyword evidence="2 3" id="KW-0456">Lyase</keyword>
<dbReference type="InterPro" id="IPR036551">
    <property type="entry name" value="Flavin_trans-like"/>
</dbReference>
<dbReference type="SUPFAM" id="SSF52507">
    <property type="entry name" value="Homo-oligomeric flavin-containing Cys decarboxylases, HFCD"/>
    <property type="match status" value="1"/>
</dbReference>
<dbReference type="EC" id="4.1.1.36" evidence="3"/>
<feature type="region of interest" description="Phosphopantothenoylcysteine decarboxylase" evidence="3">
    <location>
        <begin position="1"/>
        <end position="191"/>
    </location>
</feature>
<evidence type="ECO:0000256" key="1">
    <source>
        <dbReference type="ARBA" id="ARBA00022793"/>
    </source>
</evidence>
<evidence type="ECO:0000256" key="2">
    <source>
        <dbReference type="ARBA" id="ARBA00023239"/>
    </source>
</evidence>
<gene>
    <name evidence="3" type="primary">coaBC</name>
    <name evidence="7" type="ORF">SAMN05216378_0697</name>
</gene>
<evidence type="ECO:0000313" key="8">
    <source>
        <dbReference type="Proteomes" id="UP000198855"/>
    </source>
</evidence>
<comment type="cofactor">
    <cofactor evidence="3">
        <name>FMN</name>
        <dbReference type="ChEBI" id="CHEBI:58210"/>
    </cofactor>
    <text evidence="3">Binds 1 FMN per subunit.</text>
</comment>
<dbReference type="OrthoDB" id="9802554at2"/>
<feature type="region of interest" description="Phosphopantothenate--cysteine ligase" evidence="3">
    <location>
        <begin position="192"/>
        <end position="411"/>
    </location>
</feature>
<dbReference type="HAMAP" id="MF_02225">
    <property type="entry name" value="CoaBC"/>
    <property type="match status" value="1"/>
</dbReference>
<feature type="binding site" evidence="3">
    <location>
        <position position="338"/>
    </location>
    <ligand>
        <name>CTP</name>
        <dbReference type="ChEBI" id="CHEBI:37563"/>
    </ligand>
</feature>
<comment type="cofactor">
    <cofactor evidence="3">
        <name>Mg(2+)</name>
        <dbReference type="ChEBI" id="CHEBI:18420"/>
    </cofactor>
</comment>
<dbReference type="GO" id="GO:0071513">
    <property type="term" value="C:phosphopantothenoylcysteine decarboxylase complex"/>
    <property type="evidence" value="ECO:0007669"/>
    <property type="project" value="TreeGrafter"/>
</dbReference>
<comment type="similarity">
    <text evidence="3 4">In the N-terminal section; belongs to the HFCD (homo-oligomeric flavin containing Cys decarboxylase) superfamily.</text>
</comment>
<dbReference type="NCBIfam" id="TIGR00521">
    <property type="entry name" value="coaBC_dfp"/>
    <property type="match status" value="1"/>
</dbReference>
<dbReference type="InterPro" id="IPR035929">
    <property type="entry name" value="CoaB-like_sf"/>
</dbReference>
<dbReference type="Gene3D" id="3.40.50.1950">
    <property type="entry name" value="Flavin prenyltransferase-like"/>
    <property type="match status" value="1"/>
</dbReference>
<dbReference type="AlphaFoldDB" id="A0A1I1U0T3"/>
<comment type="similarity">
    <text evidence="3 4">In the C-terminal section; belongs to the PPC synthetase family.</text>
</comment>
<dbReference type="PANTHER" id="PTHR14359">
    <property type="entry name" value="HOMO-OLIGOMERIC FLAVIN CONTAINING CYS DECARBOXYLASE FAMILY"/>
    <property type="match status" value="1"/>
</dbReference>
<evidence type="ECO:0000259" key="5">
    <source>
        <dbReference type="Pfam" id="PF02441"/>
    </source>
</evidence>
<dbReference type="RefSeq" id="WP_091181031.1">
    <property type="nucleotide sequence ID" value="NZ_FOMT01000001.1"/>
</dbReference>
<feature type="binding site" evidence="3">
    <location>
        <position position="342"/>
    </location>
    <ligand>
        <name>CTP</name>
        <dbReference type="ChEBI" id="CHEBI:37563"/>
    </ligand>
</feature>
<comment type="catalytic activity">
    <reaction evidence="3 4">
        <text>N-[(R)-4-phosphopantothenoyl]-L-cysteine + H(+) = (R)-4'-phosphopantetheine + CO2</text>
        <dbReference type="Rhea" id="RHEA:16793"/>
        <dbReference type="ChEBI" id="CHEBI:15378"/>
        <dbReference type="ChEBI" id="CHEBI:16526"/>
        <dbReference type="ChEBI" id="CHEBI:59458"/>
        <dbReference type="ChEBI" id="CHEBI:61723"/>
        <dbReference type="EC" id="4.1.1.36"/>
    </reaction>
</comment>
<dbReference type="InterPro" id="IPR005252">
    <property type="entry name" value="CoaBC"/>
</dbReference>
<comment type="caution">
    <text evidence="3">Lacks conserved residue(s) required for the propagation of feature annotation.</text>
</comment>
<dbReference type="GO" id="GO:0004633">
    <property type="term" value="F:phosphopantothenoylcysteine decarboxylase activity"/>
    <property type="evidence" value="ECO:0007669"/>
    <property type="project" value="UniProtKB-UniRule"/>
</dbReference>
<dbReference type="Proteomes" id="UP000198855">
    <property type="component" value="Unassembled WGS sequence"/>
</dbReference>
<dbReference type="Pfam" id="PF04127">
    <property type="entry name" value="DFP"/>
    <property type="match status" value="1"/>
</dbReference>
<dbReference type="GO" id="GO:0046872">
    <property type="term" value="F:metal ion binding"/>
    <property type="evidence" value="ECO:0007669"/>
    <property type="project" value="UniProtKB-KW"/>
</dbReference>
<dbReference type="InterPro" id="IPR003382">
    <property type="entry name" value="Flavoprotein"/>
</dbReference>
<comment type="function">
    <text evidence="4">Catalyzes two steps in the biosynthesis of coenzyme A. In the first step cysteine is conjugated to 4'-phosphopantothenate to form 4-phosphopantothenoylcysteine, in the latter compound is decarboxylated to form 4'-phosphopantotheine.</text>
</comment>
<comment type="pathway">
    <text evidence="3 4">Cofactor biosynthesis; coenzyme A biosynthesis; CoA from (R)-pantothenate: step 3/5.</text>
</comment>
<dbReference type="EC" id="6.3.2.5" evidence="3"/>
<comment type="function">
    <text evidence="3">Catalyzes two sequential steps in the biosynthesis of coenzyme A. In the first step cysteine is conjugated to 4'-phosphopantothenate to form 4-phosphopantothenoylcysteine. In the second step the latter compound is decarboxylated to form 4'-phosphopantotheine.</text>
</comment>
<dbReference type="GO" id="GO:0010181">
    <property type="term" value="F:FMN binding"/>
    <property type="evidence" value="ECO:0007669"/>
    <property type="project" value="UniProtKB-UniRule"/>
</dbReference>
<keyword evidence="3" id="KW-0511">Multifunctional enzyme</keyword>
<proteinExistence type="inferred from homology"/>
<feature type="domain" description="Flavoprotein" evidence="5">
    <location>
        <begin position="5"/>
        <end position="175"/>
    </location>
</feature>
<organism evidence="7 8">
    <name type="scientific">Paenibacillus catalpae</name>
    <dbReference type="NCBI Taxonomy" id="1045775"/>
    <lineage>
        <taxon>Bacteria</taxon>
        <taxon>Bacillati</taxon>
        <taxon>Bacillota</taxon>
        <taxon>Bacilli</taxon>
        <taxon>Bacillales</taxon>
        <taxon>Paenibacillaceae</taxon>
        <taxon>Paenibacillus</taxon>
    </lineage>
</organism>
<comment type="pathway">
    <text evidence="3 4">Cofactor biosynthesis; coenzyme A biosynthesis; CoA from (R)-pantothenate: step 2/5.</text>
</comment>
<dbReference type="EMBL" id="FOMT01000001">
    <property type="protein sequence ID" value="SFD62303.1"/>
    <property type="molecule type" value="Genomic_DNA"/>
</dbReference>
<keyword evidence="3 4" id="KW-0436">Ligase</keyword>
<keyword evidence="1 3" id="KW-0210">Decarboxylase</keyword>
<name>A0A1I1U0T3_9BACL</name>
<dbReference type="Gene3D" id="3.40.50.10300">
    <property type="entry name" value="CoaB-like"/>
    <property type="match status" value="1"/>
</dbReference>
<evidence type="ECO:0000256" key="4">
    <source>
        <dbReference type="RuleBase" id="RU364078"/>
    </source>
</evidence>
<evidence type="ECO:0000256" key="3">
    <source>
        <dbReference type="HAMAP-Rule" id="MF_02225"/>
    </source>
</evidence>
<feature type="binding site" evidence="3">
    <location>
        <position position="280"/>
    </location>
    <ligand>
        <name>CTP</name>
        <dbReference type="ChEBI" id="CHEBI:37563"/>
    </ligand>
</feature>
<keyword evidence="3" id="KW-0460">Magnesium</keyword>
<keyword evidence="8" id="KW-1185">Reference proteome</keyword>
<keyword evidence="3 4" id="KW-0285">Flavoprotein</keyword>
<feature type="domain" description="DNA/pantothenate metabolism flavoprotein C-terminal" evidence="6">
    <location>
        <begin position="187"/>
        <end position="394"/>
    </location>
</feature>
<protein>
    <recommendedName>
        <fullName evidence="3">Coenzyme A biosynthesis bifunctional protein CoaBC</fullName>
    </recommendedName>
    <alternativeName>
        <fullName evidence="3">DNA/pantothenate metabolism flavoprotein</fullName>
    </alternativeName>
    <alternativeName>
        <fullName evidence="3">Phosphopantothenoylcysteine synthetase/decarboxylase</fullName>
        <shortName evidence="3">PPCS-PPCDC</shortName>
    </alternativeName>
    <domain>
        <recommendedName>
            <fullName evidence="3">Phosphopantothenoylcysteine decarboxylase</fullName>
            <shortName evidence="3">PPC decarboxylase</shortName>
            <shortName evidence="3">PPC-DC</shortName>
            <ecNumber evidence="3">4.1.1.36</ecNumber>
        </recommendedName>
        <alternativeName>
            <fullName evidence="3">CoaC</fullName>
        </alternativeName>
    </domain>
    <domain>
        <recommendedName>
            <fullName evidence="3">Phosphopantothenate--cysteine ligase</fullName>
            <ecNumber evidence="3">6.3.2.5</ecNumber>
        </recommendedName>
        <alternativeName>
            <fullName evidence="3">CoaB</fullName>
        </alternativeName>
        <alternativeName>
            <fullName evidence="3">Phosphopantothenoylcysteine synthetase</fullName>
            <shortName evidence="3">PPC synthetase</shortName>
            <shortName evidence="3">PPC-S</shortName>
        </alternativeName>
    </domain>
</protein>
<sequence>MLRGKMILLGITGGIAAYKGAALCSKLVQAGAEVHVIMTESATKFITPLTLQTLSRHPVHIDTFDEKDPSVVTHIDLADRADLVVIAPATANIIGKAANGLADDMLSTTLLAATSPILIAPAMNVHMYEHPAVVRNLELLAARGAMFVEPGTGQLACGYVAKGRLAEPEDIVIAVHSLLKAKEHGALAGKRVLVTAGGTVERLDPVRYLTNDSSGKMGFAIAEAAKVMGAEVTVVAGRTSIDAPAGVNVVRVESAQQMLDAVLERFEESDIVVKSAAVADYRPVTRHGQKIKKSGEMLTLELEKTTDILQTLGERKTHQLLIGFAAETEQLEKYAMDKLKRKNADLIVGNDVSLDGAGFNGDTNIVQLYGPEGLIEAMPLLSKRETAQRILTVASQRMAKGAARNGGRGEE</sequence>
<dbReference type="UniPathway" id="UPA00241">
    <property type="reaction ID" value="UER00353"/>
</dbReference>
<feature type="binding site" evidence="3">
    <location>
        <position position="324"/>
    </location>
    <ligand>
        <name>CTP</name>
        <dbReference type="ChEBI" id="CHEBI:37563"/>
    </ligand>
</feature>
<dbReference type="GO" id="GO:0015937">
    <property type="term" value="P:coenzyme A biosynthetic process"/>
    <property type="evidence" value="ECO:0007669"/>
    <property type="project" value="UniProtKB-UniRule"/>
</dbReference>
<dbReference type="GO" id="GO:0004632">
    <property type="term" value="F:phosphopantothenate--cysteine ligase activity"/>
    <property type="evidence" value="ECO:0007669"/>
    <property type="project" value="UniProtKB-UniRule"/>
</dbReference>
<dbReference type="InterPro" id="IPR007085">
    <property type="entry name" value="DNA/pantothenate-metab_flavo_C"/>
</dbReference>
<dbReference type="STRING" id="1045775.SAMN05216378_0697"/>
<keyword evidence="3 4" id="KW-0288">FMN</keyword>
<feature type="binding site" evidence="3">
    <location>
        <position position="290"/>
    </location>
    <ligand>
        <name>CTP</name>
        <dbReference type="ChEBI" id="CHEBI:37563"/>
    </ligand>
</feature>
<dbReference type="SUPFAM" id="SSF102645">
    <property type="entry name" value="CoaB-like"/>
    <property type="match status" value="1"/>
</dbReference>
<keyword evidence="3" id="KW-0479">Metal-binding</keyword>
<reference evidence="8" key="1">
    <citation type="submission" date="2016-10" db="EMBL/GenBank/DDBJ databases">
        <authorList>
            <person name="Varghese N."/>
            <person name="Submissions S."/>
        </authorList>
    </citation>
    <scope>NUCLEOTIDE SEQUENCE [LARGE SCALE GENOMIC DNA]</scope>
    <source>
        <strain evidence="8">CGMCC 1.10784</strain>
    </source>
</reference>
<dbReference type="PANTHER" id="PTHR14359:SF6">
    <property type="entry name" value="PHOSPHOPANTOTHENOYLCYSTEINE DECARBOXYLASE"/>
    <property type="match status" value="1"/>
</dbReference>
<accession>A0A1I1U0T3</accession>
<feature type="active site" description="Proton donor" evidence="3">
    <location>
        <position position="157"/>
    </location>
</feature>
<evidence type="ECO:0000313" key="7">
    <source>
        <dbReference type="EMBL" id="SFD62303.1"/>
    </source>
</evidence>
<comment type="catalytic activity">
    <reaction evidence="3 4">
        <text>(R)-4'-phosphopantothenate + L-cysteine + CTP = N-[(R)-4-phosphopantothenoyl]-L-cysteine + CMP + diphosphate + H(+)</text>
        <dbReference type="Rhea" id="RHEA:19397"/>
        <dbReference type="ChEBI" id="CHEBI:10986"/>
        <dbReference type="ChEBI" id="CHEBI:15378"/>
        <dbReference type="ChEBI" id="CHEBI:33019"/>
        <dbReference type="ChEBI" id="CHEBI:35235"/>
        <dbReference type="ChEBI" id="CHEBI:37563"/>
        <dbReference type="ChEBI" id="CHEBI:59458"/>
        <dbReference type="ChEBI" id="CHEBI:60377"/>
        <dbReference type="EC" id="6.3.2.5"/>
    </reaction>
</comment>
<evidence type="ECO:0000259" key="6">
    <source>
        <dbReference type="Pfam" id="PF04127"/>
    </source>
</evidence>
<dbReference type="GO" id="GO:0015941">
    <property type="term" value="P:pantothenate catabolic process"/>
    <property type="evidence" value="ECO:0007669"/>
    <property type="project" value="InterPro"/>
</dbReference>